<dbReference type="AlphaFoldDB" id="A0AAV4NC05"/>
<keyword evidence="3" id="KW-1185">Reference proteome</keyword>
<feature type="region of interest" description="Disordered" evidence="1">
    <location>
        <begin position="153"/>
        <end position="175"/>
    </location>
</feature>
<reference evidence="2 3" key="1">
    <citation type="submission" date="2021-06" db="EMBL/GenBank/DDBJ databases">
        <title>Caerostris extrusa draft genome.</title>
        <authorList>
            <person name="Kono N."/>
            <person name="Arakawa K."/>
        </authorList>
    </citation>
    <scope>NUCLEOTIDE SEQUENCE [LARGE SCALE GENOMIC DNA]</scope>
</reference>
<feature type="region of interest" description="Disordered" evidence="1">
    <location>
        <begin position="201"/>
        <end position="224"/>
    </location>
</feature>
<accession>A0AAV4NC05</accession>
<sequence length="236" mass="25432">MFLICFLQQTAVITQICIFRVVSVLRPKVDRIRRATRKATSDHELSIPHLIQKLQTQNLLSVCVQLRGALLPVQRRPPVPPAAAARLAGGVGQRQQYLQRAPDAAQAHAHLLQAPPAEGHEVLLLHQPQPRRQRSQAALAEDGALQEGAAGLVPERQGQVAPQPAAPTEPRSRNRTRLQAAVRAGLAAPVLRPLQAGLLPHGRPAHAHHAGGAEHPNLHQPPVNSVQTARILLCGG</sequence>
<protein>
    <submittedName>
        <fullName evidence="2">Uncharacterized protein</fullName>
    </submittedName>
</protein>
<dbReference type="Proteomes" id="UP001054945">
    <property type="component" value="Unassembled WGS sequence"/>
</dbReference>
<gene>
    <name evidence="2" type="ORF">CEXT_613781</name>
</gene>
<evidence type="ECO:0000256" key="1">
    <source>
        <dbReference type="SAM" id="MobiDB-lite"/>
    </source>
</evidence>
<evidence type="ECO:0000313" key="3">
    <source>
        <dbReference type="Proteomes" id="UP001054945"/>
    </source>
</evidence>
<dbReference type="EMBL" id="BPLR01003231">
    <property type="protein sequence ID" value="GIX82359.1"/>
    <property type="molecule type" value="Genomic_DNA"/>
</dbReference>
<proteinExistence type="predicted"/>
<organism evidence="2 3">
    <name type="scientific">Caerostris extrusa</name>
    <name type="common">Bark spider</name>
    <name type="synonym">Caerostris bankana</name>
    <dbReference type="NCBI Taxonomy" id="172846"/>
    <lineage>
        <taxon>Eukaryota</taxon>
        <taxon>Metazoa</taxon>
        <taxon>Ecdysozoa</taxon>
        <taxon>Arthropoda</taxon>
        <taxon>Chelicerata</taxon>
        <taxon>Arachnida</taxon>
        <taxon>Araneae</taxon>
        <taxon>Araneomorphae</taxon>
        <taxon>Entelegynae</taxon>
        <taxon>Araneoidea</taxon>
        <taxon>Araneidae</taxon>
        <taxon>Caerostris</taxon>
    </lineage>
</organism>
<evidence type="ECO:0000313" key="2">
    <source>
        <dbReference type="EMBL" id="GIX82359.1"/>
    </source>
</evidence>
<comment type="caution">
    <text evidence="2">The sequence shown here is derived from an EMBL/GenBank/DDBJ whole genome shotgun (WGS) entry which is preliminary data.</text>
</comment>
<name>A0AAV4NC05_CAEEX</name>